<dbReference type="EMBL" id="VKDK01000013">
    <property type="protein sequence ID" value="TRX60993.1"/>
    <property type="molecule type" value="Genomic_DNA"/>
</dbReference>
<name>A0A553FUS8_9CORY</name>
<dbReference type="Proteomes" id="UP000320443">
    <property type="component" value="Unassembled WGS sequence"/>
</dbReference>
<dbReference type="RefSeq" id="WP_144013669.1">
    <property type="nucleotide sequence ID" value="NZ_VKDK01000013.1"/>
</dbReference>
<evidence type="ECO:0000256" key="1">
    <source>
        <dbReference type="ARBA" id="ARBA00001913"/>
    </source>
</evidence>
<evidence type="ECO:0000256" key="5">
    <source>
        <dbReference type="ARBA" id="ARBA00022801"/>
    </source>
</evidence>
<comment type="similarity">
    <text evidence="2">Belongs to the sulfatase family.</text>
</comment>
<comment type="cofactor">
    <cofactor evidence="1">
        <name>Ca(2+)</name>
        <dbReference type="ChEBI" id="CHEBI:29108"/>
    </cofactor>
</comment>
<sequence length="210" mass="22596">MDITLATFDYAPESALRGLRFNNAWVPSPSYAESRRGVLTGQYPQRGATTRITEIFAAAGFEVREDALPASSPVFRLLEQPHPQLLGDLEGVVAVCSLQGEKSAMSLLWPGVAESGECAELVSPLDLAPTLAAIAGLDVRPNAPLSFDGLNLVPVLRYGASGHAALFFDNGVRMQDAVLVDASATPPSALPRLQEEWETWKRFMAFGPLQ</sequence>
<gene>
    <name evidence="7" type="ORF">FNY97_08615</name>
</gene>
<accession>A0A553FUS8</accession>
<keyword evidence="4" id="KW-0732">Signal</keyword>
<evidence type="ECO:0000256" key="3">
    <source>
        <dbReference type="ARBA" id="ARBA00022723"/>
    </source>
</evidence>
<keyword evidence="8" id="KW-1185">Reference proteome</keyword>
<dbReference type="PANTHER" id="PTHR42693:SF42">
    <property type="entry name" value="ARYLSULFATASE G"/>
    <property type="match status" value="1"/>
</dbReference>
<dbReference type="AlphaFoldDB" id="A0A553FUS8"/>
<dbReference type="SUPFAM" id="SSF53649">
    <property type="entry name" value="Alkaline phosphatase-like"/>
    <property type="match status" value="1"/>
</dbReference>
<reference evidence="7 8" key="1">
    <citation type="submission" date="2019-07" db="EMBL/GenBank/DDBJ databases">
        <title>Draft genome of C. aurimucosum strain 2274.</title>
        <authorList>
            <person name="Pacheco L.G.C."/>
            <person name="Aguiar E.R.G.R."/>
            <person name="Santos C.S."/>
            <person name="Rocha D.J.P.G."/>
            <person name="Sant'Anna L.O."/>
            <person name="Mattos-Guaraldi A.L."/>
            <person name="Santos L.S."/>
        </authorList>
    </citation>
    <scope>NUCLEOTIDE SEQUENCE [LARGE SCALE GENOMIC DNA]</scope>
    <source>
        <strain evidence="7 8">2274</strain>
    </source>
</reference>
<comment type="caution">
    <text evidence="7">The sequence shown here is derived from an EMBL/GenBank/DDBJ whole genome shotgun (WGS) entry which is preliminary data.</text>
</comment>
<proteinExistence type="inferred from homology"/>
<dbReference type="PANTHER" id="PTHR42693">
    <property type="entry name" value="ARYLSULFATASE FAMILY MEMBER"/>
    <property type="match status" value="1"/>
</dbReference>
<dbReference type="GO" id="GO:0046872">
    <property type="term" value="F:metal ion binding"/>
    <property type="evidence" value="ECO:0007669"/>
    <property type="project" value="UniProtKB-KW"/>
</dbReference>
<protein>
    <submittedName>
        <fullName evidence="7">Uncharacterized protein</fullName>
    </submittedName>
</protein>
<dbReference type="InterPro" id="IPR017850">
    <property type="entry name" value="Alkaline_phosphatase_core_sf"/>
</dbReference>
<evidence type="ECO:0000256" key="4">
    <source>
        <dbReference type="ARBA" id="ARBA00022729"/>
    </source>
</evidence>
<organism evidence="7 8">
    <name type="scientific">Corynebacterium hiratae</name>
    <dbReference type="NCBI Taxonomy" id="3139423"/>
    <lineage>
        <taxon>Bacteria</taxon>
        <taxon>Bacillati</taxon>
        <taxon>Actinomycetota</taxon>
        <taxon>Actinomycetes</taxon>
        <taxon>Mycobacteriales</taxon>
        <taxon>Corynebacteriaceae</taxon>
        <taxon>Corynebacterium</taxon>
    </lineage>
</organism>
<keyword evidence="3" id="KW-0479">Metal-binding</keyword>
<evidence type="ECO:0000256" key="6">
    <source>
        <dbReference type="ARBA" id="ARBA00022837"/>
    </source>
</evidence>
<keyword evidence="6" id="KW-0106">Calcium</keyword>
<evidence type="ECO:0000313" key="7">
    <source>
        <dbReference type="EMBL" id="TRX60993.1"/>
    </source>
</evidence>
<evidence type="ECO:0000256" key="2">
    <source>
        <dbReference type="ARBA" id="ARBA00008779"/>
    </source>
</evidence>
<keyword evidence="5" id="KW-0378">Hydrolase</keyword>
<dbReference type="GO" id="GO:0004065">
    <property type="term" value="F:arylsulfatase activity"/>
    <property type="evidence" value="ECO:0007669"/>
    <property type="project" value="TreeGrafter"/>
</dbReference>
<evidence type="ECO:0000313" key="8">
    <source>
        <dbReference type="Proteomes" id="UP000320443"/>
    </source>
</evidence>
<dbReference type="InterPro" id="IPR050738">
    <property type="entry name" value="Sulfatase"/>
</dbReference>
<dbReference type="Gene3D" id="3.40.720.10">
    <property type="entry name" value="Alkaline Phosphatase, subunit A"/>
    <property type="match status" value="1"/>
</dbReference>